<feature type="compositionally biased region" description="Basic residues" evidence="1">
    <location>
        <begin position="54"/>
        <end position="66"/>
    </location>
</feature>
<dbReference type="GO" id="GO:0043565">
    <property type="term" value="F:sequence-specific DNA binding"/>
    <property type="evidence" value="ECO:0007669"/>
    <property type="project" value="InterPro"/>
</dbReference>
<sequence length="92" mass="10811">MNIITQEAKKKQAIVKYALRKGKSEASRVYGVSLSSVKRWCKQYDGTWQSLLPKSRRPHSHPNRHTKREERQIRNSFKSAMKDMDGMEYTVI</sequence>
<organism evidence="3 4">
    <name type="scientific">Ruminococcus bovis</name>
    <dbReference type="NCBI Taxonomy" id="2564099"/>
    <lineage>
        <taxon>Bacteria</taxon>
        <taxon>Bacillati</taxon>
        <taxon>Bacillota</taxon>
        <taxon>Clostridia</taxon>
        <taxon>Eubacteriales</taxon>
        <taxon>Oscillospiraceae</taxon>
        <taxon>Ruminococcus</taxon>
    </lineage>
</organism>
<dbReference type="RefSeq" id="WP_138155993.1">
    <property type="nucleotide sequence ID" value="NZ_CP039381.1"/>
</dbReference>
<dbReference type="InterPro" id="IPR010921">
    <property type="entry name" value="Trp_repressor/repl_initiator"/>
</dbReference>
<evidence type="ECO:0000256" key="1">
    <source>
        <dbReference type="SAM" id="MobiDB-lite"/>
    </source>
</evidence>
<evidence type="ECO:0000313" key="3">
    <source>
        <dbReference type="EMBL" id="QCT05887.1"/>
    </source>
</evidence>
<reference evidence="3 4" key="1">
    <citation type="submission" date="2019-04" db="EMBL/GenBank/DDBJ databases">
        <authorList>
            <person name="Embree M."/>
            <person name="Gaffney J.R."/>
        </authorList>
    </citation>
    <scope>NUCLEOTIDE SEQUENCE [LARGE SCALE GENOMIC DNA]</scope>
    <source>
        <strain evidence="3 4">JE7A12</strain>
    </source>
</reference>
<name>A0A4P8XSY0_9FIRM</name>
<gene>
    <name evidence="3" type="ORF">E5Z56_00240</name>
</gene>
<feature type="region of interest" description="Disordered" evidence="1">
    <location>
        <begin position="52"/>
        <end position="92"/>
    </location>
</feature>
<dbReference type="InterPro" id="IPR055247">
    <property type="entry name" value="InsJ-like_HTH"/>
</dbReference>
<dbReference type="KEGG" id="ruj:E5Z56_00240"/>
<dbReference type="AlphaFoldDB" id="A0A4P8XSY0"/>
<protein>
    <submittedName>
        <fullName evidence="3">Helix-turn-helix domain-containing protein</fullName>
    </submittedName>
</protein>
<proteinExistence type="predicted"/>
<keyword evidence="4" id="KW-1185">Reference proteome</keyword>
<dbReference type="OrthoDB" id="9781005at2"/>
<dbReference type="EMBL" id="CP039381">
    <property type="protein sequence ID" value="QCT05887.1"/>
    <property type="molecule type" value="Genomic_DNA"/>
</dbReference>
<dbReference type="Pfam" id="PF13518">
    <property type="entry name" value="HTH_28"/>
    <property type="match status" value="1"/>
</dbReference>
<accession>A0A4P8XSY0</accession>
<dbReference type="SUPFAM" id="SSF48295">
    <property type="entry name" value="TrpR-like"/>
    <property type="match status" value="1"/>
</dbReference>
<evidence type="ECO:0000313" key="4">
    <source>
        <dbReference type="Proteomes" id="UP000301475"/>
    </source>
</evidence>
<dbReference type="Proteomes" id="UP000301475">
    <property type="component" value="Chromosome"/>
</dbReference>
<evidence type="ECO:0000259" key="2">
    <source>
        <dbReference type="Pfam" id="PF13518"/>
    </source>
</evidence>
<feature type="domain" description="Insertion element IS150 protein InsJ-like helix-turn-helix" evidence="2">
    <location>
        <begin position="11"/>
        <end position="59"/>
    </location>
</feature>